<reference evidence="2 3" key="2">
    <citation type="submission" date="2018-11" db="EMBL/GenBank/DDBJ databases">
        <authorList>
            <consortium name="Pathogen Informatics"/>
        </authorList>
    </citation>
    <scope>NUCLEOTIDE SEQUENCE [LARGE SCALE GENOMIC DNA]</scope>
    <source>
        <strain evidence="2 3">MHpl1</strain>
    </source>
</reference>
<feature type="transmembrane region" description="Helical" evidence="1">
    <location>
        <begin position="12"/>
        <end position="31"/>
    </location>
</feature>
<dbReference type="Proteomes" id="UP000268014">
    <property type="component" value="Unassembled WGS sequence"/>
</dbReference>
<gene>
    <name evidence="2" type="ORF">HPLM_LOCUS21667</name>
</gene>
<dbReference type="EMBL" id="UZAF01023842">
    <property type="protein sequence ID" value="VDO91465.1"/>
    <property type="molecule type" value="Genomic_DNA"/>
</dbReference>
<dbReference type="AlphaFoldDB" id="A0A0N4XBD3"/>
<evidence type="ECO:0000313" key="3">
    <source>
        <dbReference type="Proteomes" id="UP000268014"/>
    </source>
</evidence>
<evidence type="ECO:0000313" key="2">
    <source>
        <dbReference type="EMBL" id="VDO91465.1"/>
    </source>
</evidence>
<evidence type="ECO:0000313" key="4">
    <source>
        <dbReference type="WBParaSite" id="HPLM_0002167801-mRNA-1"/>
    </source>
</evidence>
<dbReference type="WBParaSite" id="HPLM_0002167801-mRNA-1">
    <property type="protein sequence ID" value="HPLM_0002167801-mRNA-1"/>
    <property type="gene ID" value="HPLM_0002167801"/>
</dbReference>
<sequence>MPVWFKRLSTSLTFYIEIYQPLAFLLPISCLKKFVFLQQVV</sequence>
<proteinExistence type="predicted"/>
<evidence type="ECO:0000256" key="1">
    <source>
        <dbReference type="SAM" id="Phobius"/>
    </source>
</evidence>
<accession>A0A0N4XBD3</accession>
<keyword evidence="1" id="KW-1133">Transmembrane helix</keyword>
<keyword evidence="1" id="KW-0472">Membrane</keyword>
<organism evidence="4">
    <name type="scientific">Haemonchus placei</name>
    <name type="common">Barber's pole worm</name>
    <dbReference type="NCBI Taxonomy" id="6290"/>
    <lineage>
        <taxon>Eukaryota</taxon>
        <taxon>Metazoa</taxon>
        <taxon>Ecdysozoa</taxon>
        <taxon>Nematoda</taxon>
        <taxon>Chromadorea</taxon>
        <taxon>Rhabditida</taxon>
        <taxon>Rhabditina</taxon>
        <taxon>Rhabditomorpha</taxon>
        <taxon>Strongyloidea</taxon>
        <taxon>Trichostrongylidae</taxon>
        <taxon>Haemonchus</taxon>
    </lineage>
</organism>
<keyword evidence="1" id="KW-0812">Transmembrane</keyword>
<reference evidence="4" key="1">
    <citation type="submission" date="2017-02" db="UniProtKB">
        <authorList>
            <consortium name="WormBaseParasite"/>
        </authorList>
    </citation>
    <scope>IDENTIFICATION</scope>
</reference>
<name>A0A0N4XBD3_HAEPC</name>
<protein>
    <submittedName>
        <fullName evidence="2 4">Uncharacterized protein</fullName>
    </submittedName>
</protein>
<keyword evidence="3" id="KW-1185">Reference proteome</keyword>